<dbReference type="InterPro" id="IPR050088">
    <property type="entry name" value="IspD/TarI_cytidylyltransf_bact"/>
</dbReference>
<comment type="caution">
    <text evidence="8">The sequence shown here is derived from an EMBL/GenBank/DDBJ whole genome shotgun (WGS) entry which is preliminary data.</text>
</comment>
<dbReference type="RefSeq" id="WP_041017754.1">
    <property type="nucleotide sequence ID" value="NZ_CCEJ010000006.1"/>
</dbReference>
<feature type="site" description="Transition state stabilizer" evidence="7">
    <location>
        <position position="15"/>
    </location>
</feature>
<dbReference type="Proteomes" id="UP000031552">
    <property type="component" value="Unassembled WGS sequence"/>
</dbReference>
<dbReference type="eggNOG" id="COG1211">
    <property type="taxonomic scope" value="Bacteria"/>
</dbReference>
<evidence type="ECO:0000313" key="9">
    <source>
        <dbReference type="Proteomes" id="UP000031552"/>
    </source>
</evidence>
<evidence type="ECO:0000256" key="3">
    <source>
        <dbReference type="ARBA" id="ARBA00009789"/>
    </source>
</evidence>
<feature type="site" description="Positions MEP for the nucleophilic attack" evidence="7">
    <location>
        <position position="154"/>
    </location>
</feature>
<dbReference type="CDD" id="cd02516">
    <property type="entry name" value="CDP-ME_synthetase"/>
    <property type="match status" value="1"/>
</dbReference>
<evidence type="ECO:0000256" key="1">
    <source>
        <dbReference type="ARBA" id="ARBA00001282"/>
    </source>
</evidence>
<dbReference type="Gene3D" id="3.90.550.10">
    <property type="entry name" value="Spore Coat Polysaccharide Biosynthesis Protein SpsA, Chain A"/>
    <property type="match status" value="1"/>
</dbReference>
<dbReference type="PANTHER" id="PTHR32125:SF4">
    <property type="entry name" value="2-C-METHYL-D-ERYTHRITOL 4-PHOSPHATE CYTIDYLYLTRANSFERASE, CHLOROPLASTIC"/>
    <property type="match status" value="1"/>
</dbReference>
<accession>A0A090E027</accession>
<feature type="site" description="Positions MEP for the nucleophilic attack" evidence="7">
    <location>
        <position position="210"/>
    </location>
</feature>
<keyword evidence="9" id="KW-1185">Reference proteome</keyword>
<dbReference type="AlphaFoldDB" id="A0A090E027"/>
<proteinExistence type="inferred from homology"/>
<dbReference type="FunFam" id="3.90.550.10:FF:000003">
    <property type="entry name" value="2-C-methyl-D-erythritol 4-phosphate cytidylyltransferase"/>
    <property type="match status" value="1"/>
</dbReference>
<sequence>MKASAILLSGGKGLRMGHETPKQYLKIQGQPIALYSFLTLAKHPLIQEVVVVLDEEWEPLFQNFSNENKISIRIAFASPGKRRQDSLHSGLKKVDQTTDLILVHDAARPFIDEKDVTAAIEAAKAHGAATLSTPVKATIRIANESKVAVHTPERDRTFEIQTPQALRFDILLKGFERAIKNNITVTDDVALAELAGHPIRLIDGKEENFKITTRKDLILAEELAKTFFCK</sequence>
<comment type="pathway">
    <text evidence="2 7">Isoprenoid biosynthesis; isopentenyl diphosphate biosynthesis via DXP pathway; isopentenyl diphosphate from 1-deoxy-D-xylulose 5-phosphate: step 2/6.</text>
</comment>
<evidence type="ECO:0000256" key="4">
    <source>
        <dbReference type="ARBA" id="ARBA00022679"/>
    </source>
</evidence>
<evidence type="ECO:0000313" key="8">
    <source>
        <dbReference type="EMBL" id="CDR34199.1"/>
    </source>
</evidence>
<evidence type="ECO:0000256" key="6">
    <source>
        <dbReference type="ARBA" id="ARBA00023229"/>
    </source>
</evidence>
<dbReference type="InterPro" id="IPR034683">
    <property type="entry name" value="IspD/TarI"/>
</dbReference>
<reference evidence="8" key="2">
    <citation type="submission" date="2014-09" db="EMBL/GenBank/DDBJ databases">
        <title>Criblamydia sequanensis harbors a mega-plasmid encoding arsenite resistance.</title>
        <authorList>
            <person name="Bertelli C."/>
            <person name="Goesmann A."/>
            <person name="Greub G."/>
        </authorList>
    </citation>
    <scope>NUCLEOTIDE SEQUENCE [LARGE SCALE GENOMIC DNA]</scope>
    <source>
        <strain evidence="8">CRIB-18</strain>
    </source>
</reference>
<keyword evidence="4 7" id="KW-0808">Transferase</keyword>
<dbReference type="GO" id="GO:0050518">
    <property type="term" value="F:2-C-methyl-D-erythritol 4-phosphate cytidylyltransferase activity"/>
    <property type="evidence" value="ECO:0007669"/>
    <property type="project" value="UniProtKB-UniRule"/>
</dbReference>
<comment type="similarity">
    <text evidence="3 7">Belongs to the IspD/TarI cytidylyltransferase family. IspD subfamily.</text>
</comment>
<dbReference type="OrthoDB" id="9806837at2"/>
<dbReference type="GO" id="GO:0019288">
    <property type="term" value="P:isopentenyl diphosphate biosynthetic process, methylerythritol 4-phosphate pathway"/>
    <property type="evidence" value="ECO:0007669"/>
    <property type="project" value="UniProtKB-UniRule"/>
</dbReference>
<dbReference type="EMBL" id="CCEJ010000006">
    <property type="protein sequence ID" value="CDR34199.1"/>
    <property type="molecule type" value="Genomic_DNA"/>
</dbReference>
<reference evidence="8" key="1">
    <citation type="submission" date="2013-12" db="EMBL/GenBank/DDBJ databases">
        <authorList>
            <person name="Linke B."/>
        </authorList>
    </citation>
    <scope>NUCLEOTIDE SEQUENCE [LARGE SCALE GENOMIC DNA]</scope>
    <source>
        <strain evidence="8">CRIB-18</strain>
    </source>
</reference>
<organism evidence="8 9">
    <name type="scientific">Candidatus Criblamydia sequanensis CRIB-18</name>
    <dbReference type="NCBI Taxonomy" id="1437425"/>
    <lineage>
        <taxon>Bacteria</taxon>
        <taxon>Pseudomonadati</taxon>
        <taxon>Chlamydiota</taxon>
        <taxon>Chlamydiia</taxon>
        <taxon>Parachlamydiales</taxon>
        <taxon>Candidatus Criblamydiaceae</taxon>
        <taxon>Candidatus Criblamydia</taxon>
    </lineage>
</organism>
<dbReference type="Pfam" id="PF01128">
    <property type="entry name" value="IspD"/>
    <property type="match status" value="1"/>
</dbReference>
<keyword evidence="5 7" id="KW-0548">Nucleotidyltransferase</keyword>
<evidence type="ECO:0000256" key="7">
    <source>
        <dbReference type="HAMAP-Rule" id="MF_00108"/>
    </source>
</evidence>
<comment type="catalytic activity">
    <reaction evidence="1 7">
        <text>2-C-methyl-D-erythritol 4-phosphate + CTP + H(+) = 4-CDP-2-C-methyl-D-erythritol + diphosphate</text>
        <dbReference type="Rhea" id="RHEA:13429"/>
        <dbReference type="ChEBI" id="CHEBI:15378"/>
        <dbReference type="ChEBI" id="CHEBI:33019"/>
        <dbReference type="ChEBI" id="CHEBI:37563"/>
        <dbReference type="ChEBI" id="CHEBI:57823"/>
        <dbReference type="ChEBI" id="CHEBI:58262"/>
        <dbReference type="EC" id="2.7.7.60"/>
    </reaction>
</comment>
<keyword evidence="6 7" id="KW-0414">Isoprene biosynthesis</keyword>
<dbReference type="InterPro" id="IPR029044">
    <property type="entry name" value="Nucleotide-diphossugar_trans"/>
</dbReference>
<name>A0A090E027_9BACT</name>
<protein>
    <recommendedName>
        <fullName evidence="7">2-C-methyl-D-erythritol 4-phosphate cytidylyltransferase</fullName>
        <ecNumber evidence="7">2.7.7.60</ecNumber>
    </recommendedName>
    <alternativeName>
        <fullName evidence="7">4-diphosphocytidyl-2C-methyl-D-erythritol synthase</fullName>
    </alternativeName>
    <alternativeName>
        <fullName evidence="7">MEP cytidylyltransferase</fullName>
        <shortName evidence="7">MCT</shortName>
    </alternativeName>
</protein>
<dbReference type="UniPathway" id="UPA00056">
    <property type="reaction ID" value="UER00093"/>
</dbReference>
<feature type="site" description="Transition state stabilizer" evidence="7">
    <location>
        <position position="22"/>
    </location>
</feature>
<dbReference type="HAMAP" id="MF_00108">
    <property type="entry name" value="IspD"/>
    <property type="match status" value="1"/>
</dbReference>
<dbReference type="EC" id="2.7.7.60" evidence="7"/>
<dbReference type="InterPro" id="IPR018294">
    <property type="entry name" value="ISPD_synthase_CS"/>
</dbReference>
<dbReference type="STRING" id="1437425.CSEC_1379"/>
<evidence type="ECO:0000256" key="2">
    <source>
        <dbReference type="ARBA" id="ARBA00004787"/>
    </source>
</evidence>
<dbReference type="SUPFAM" id="SSF53448">
    <property type="entry name" value="Nucleotide-diphospho-sugar transferases"/>
    <property type="match status" value="1"/>
</dbReference>
<dbReference type="NCBIfam" id="TIGR00453">
    <property type="entry name" value="ispD"/>
    <property type="match status" value="1"/>
</dbReference>
<dbReference type="InterPro" id="IPR001228">
    <property type="entry name" value="IspD"/>
</dbReference>
<dbReference type="PANTHER" id="PTHR32125">
    <property type="entry name" value="2-C-METHYL-D-ERYTHRITOL 4-PHOSPHATE CYTIDYLYLTRANSFERASE, CHLOROPLASTIC"/>
    <property type="match status" value="1"/>
</dbReference>
<evidence type="ECO:0000256" key="5">
    <source>
        <dbReference type="ARBA" id="ARBA00022695"/>
    </source>
</evidence>
<dbReference type="PROSITE" id="PS01295">
    <property type="entry name" value="ISPD"/>
    <property type="match status" value="1"/>
</dbReference>
<comment type="function">
    <text evidence="7">Catalyzes the formation of 4-diphosphocytidyl-2-C-methyl-D-erythritol from CTP and 2-C-methyl-D-erythritol 4-phosphate (MEP).</text>
</comment>
<gene>
    <name evidence="7 8" type="primary">ispD</name>
    <name evidence="8" type="ORF">CSEC_1379</name>
</gene>